<feature type="compositionally biased region" description="Basic and acidic residues" evidence="1">
    <location>
        <begin position="95"/>
        <end position="107"/>
    </location>
</feature>
<evidence type="ECO:0000256" key="1">
    <source>
        <dbReference type="SAM" id="MobiDB-lite"/>
    </source>
</evidence>
<feature type="compositionally biased region" description="Polar residues" evidence="1">
    <location>
        <begin position="150"/>
        <end position="159"/>
    </location>
</feature>
<feature type="region of interest" description="Disordered" evidence="1">
    <location>
        <begin position="241"/>
        <end position="506"/>
    </location>
</feature>
<protein>
    <submittedName>
        <fullName evidence="3">Uncharacterized protein isoform X1</fullName>
    </submittedName>
</protein>
<accession>A0ABM5ELK8</accession>
<dbReference type="RefSeq" id="XP_072834033.1">
    <property type="nucleotide sequence ID" value="XM_072977932.1"/>
</dbReference>
<reference evidence="3" key="1">
    <citation type="submission" date="2025-08" db="UniProtKB">
        <authorList>
            <consortium name="RefSeq"/>
        </authorList>
    </citation>
    <scope>IDENTIFICATION</scope>
</reference>
<evidence type="ECO:0000313" key="2">
    <source>
        <dbReference type="Proteomes" id="UP001652642"/>
    </source>
</evidence>
<feature type="compositionally biased region" description="Pro residues" evidence="1">
    <location>
        <begin position="482"/>
        <end position="503"/>
    </location>
</feature>
<feature type="region of interest" description="Disordered" evidence="1">
    <location>
        <begin position="61"/>
        <end position="194"/>
    </location>
</feature>
<keyword evidence="2" id="KW-1185">Reference proteome</keyword>
<gene>
    <name evidence="3" type="primary">LOC110072541</name>
</gene>
<evidence type="ECO:0000313" key="3">
    <source>
        <dbReference type="RefSeq" id="XP_072834033.1"/>
    </source>
</evidence>
<dbReference type="GeneID" id="110072541"/>
<organism evidence="2 3">
    <name type="scientific">Pogona vitticeps</name>
    <name type="common">central bearded dragon</name>
    <dbReference type="NCBI Taxonomy" id="103695"/>
    <lineage>
        <taxon>Eukaryota</taxon>
        <taxon>Metazoa</taxon>
        <taxon>Chordata</taxon>
        <taxon>Craniata</taxon>
        <taxon>Vertebrata</taxon>
        <taxon>Euteleostomi</taxon>
        <taxon>Lepidosauria</taxon>
        <taxon>Squamata</taxon>
        <taxon>Bifurcata</taxon>
        <taxon>Unidentata</taxon>
        <taxon>Episquamata</taxon>
        <taxon>Toxicofera</taxon>
        <taxon>Iguania</taxon>
        <taxon>Acrodonta</taxon>
        <taxon>Agamidae</taxon>
        <taxon>Amphibolurinae</taxon>
        <taxon>Pogona</taxon>
    </lineage>
</organism>
<feature type="compositionally biased region" description="Basic and acidic residues" evidence="1">
    <location>
        <begin position="296"/>
        <end position="330"/>
    </location>
</feature>
<feature type="compositionally biased region" description="Polar residues" evidence="1">
    <location>
        <begin position="362"/>
        <end position="371"/>
    </location>
</feature>
<dbReference type="Proteomes" id="UP001652642">
    <property type="component" value="Chromosome 7"/>
</dbReference>
<name>A0ABM5ELK8_9SAUR</name>
<proteinExistence type="predicted"/>
<sequence>MIKIQLKFCNESCGQMQHQALRGTLVFSRVAENLRPLPEEGFQPRIRPASVCEFPESYIGDSEEVRGKTPAGKKHLGSQRDGRSVSPPSANSGQQDRENVASPRELEVPSFNQELPPEGEGHRDGETDVPGEEQLAPRCGPEEDGEGTQKPLNPQNTNLLGFRWLQGEEDDRDVRQENASNPLETVSGQETVGEGGGCEVLAVLWPPPGDNAEEHLEPRLNEVSLIDRFVLEEKLSPTLSHLGYPESPLGAQESPSPCDEEALRTESPASTGYFPCYRTYEELPCSRPNEQPEGPGRYRDAAVQCDRLEGATGREKRRAEAKKSLEEGKRLAAPPRSPRRQLPGGPRPTSAGRRLEGPGQNLRASGESSPTRGPEARRPSRGSPSGSGAVKEGLGLGPLTSPSPPAGYRKSLQKKKHRGSPADEEQQSARMERKPLLEDQLSLPPSPEEKVRARPLCCYGAEAAGERRQVRPAKGQVKDGPHPMPPTPSPTSAPGPSGDPSPRPSRLGFHAIVSWVWRIFRKPAQAPPGLDPGRRPLGHRLRLWLGQRSGRVHPELP</sequence>
<feature type="compositionally biased region" description="Polar residues" evidence="1">
    <location>
        <begin position="177"/>
        <end position="190"/>
    </location>
</feature>